<dbReference type="GO" id="GO:0008017">
    <property type="term" value="F:microtubule binding"/>
    <property type="evidence" value="ECO:0007669"/>
    <property type="project" value="InterPro"/>
</dbReference>
<feature type="binding site" evidence="4">
    <location>
        <begin position="128"/>
        <end position="135"/>
    </location>
    <ligand>
        <name>ATP</name>
        <dbReference type="ChEBI" id="CHEBI:30616"/>
    </ligand>
</feature>
<dbReference type="GO" id="GO:0005874">
    <property type="term" value="C:microtubule"/>
    <property type="evidence" value="ECO:0007669"/>
    <property type="project" value="UniProtKB-KW"/>
</dbReference>
<proteinExistence type="inferred from homology"/>
<gene>
    <name evidence="8" type="ORF">C2845_PM06G25800</name>
</gene>
<keyword evidence="2 5" id="KW-0175">Coiled coil</keyword>
<evidence type="ECO:0000313" key="9">
    <source>
        <dbReference type="Proteomes" id="UP000275267"/>
    </source>
</evidence>
<dbReference type="InterPro" id="IPR001752">
    <property type="entry name" value="Kinesin_motor_dom"/>
</dbReference>
<comment type="similarity">
    <text evidence="4">Belongs to the TRAFAC class myosin-kinesin ATPase superfamily. Kinesin family.</text>
</comment>
<sequence>MALVFVVVPLLVVVVHDVKNMLPSGEHDPSTVHPGGADWATHVIWRAGDPQRPASSALTTPEVEIENIAAAAEVERAVQCRWRQGKGTMLWLLPLAWSTTNARICSALVRSIIRAAIDGFNSTVFAYGQTSSGKTYTMSDCDADPGIIPLTVRDLFETASQLIREACVQGLREDIVESAEQTLQLLNLGEANRHFGQTNMNARSSWSRTIFRMVVESRTKNQMDSWDAIRVSILALLLEQPTDVRCQRLEQDCSSDRQALVMELDQLKKKNSYLLQELSRSKEEADRAIAEKHDLLKKLDMRCHRLKKDCSADRQLIEEECNLLREEASCLLLELSRSKENSGRLIAEK</sequence>
<comment type="caution">
    <text evidence="8">The sequence shown here is derived from an EMBL/GenBank/DDBJ whole genome shotgun (WGS) entry which is preliminary data.</text>
</comment>
<dbReference type="GO" id="GO:0003777">
    <property type="term" value="F:microtubule motor activity"/>
    <property type="evidence" value="ECO:0007669"/>
    <property type="project" value="InterPro"/>
</dbReference>
<protein>
    <recommendedName>
        <fullName evidence="7">Kinesin motor domain-containing protein</fullName>
    </recommendedName>
</protein>
<feature type="domain" description="Kinesin motor" evidence="7">
    <location>
        <begin position="67"/>
        <end position="349"/>
    </location>
</feature>
<dbReference type="PANTHER" id="PTHR47968:SF36">
    <property type="entry name" value="KINESIN HEAVY CHAIN ISOFORM X1"/>
    <property type="match status" value="1"/>
</dbReference>
<keyword evidence="9" id="KW-1185">Reference proteome</keyword>
<keyword evidence="3 4" id="KW-0505">Motor protein</keyword>
<evidence type="ECO:0000256" key="2">
    <source>
        <dbReference type="ARBA" id="ARBA00023054"/>
    </source>
</evidence>
<evidence type="ECO:0000313" key="8">
    <source>
        <dbReference type="EMBL" id="RLM97776.1"/>
    </source>
</evidence>
<dbReference type="Pfam" id="PF00225">
    <property type="entry name" value="Kinesin"/>
    <property type="match status" value="2"/>
</dbReference>
<keyword evidence="4" id="KW-0067">ATP-binding</keyword>
<organism evidence="8 9">
    <name type="scientific">Panicum miliaceum</name>
    <name type="common">Proso millet</name>
    <name type="synonym">Broomcorn millet</name>
    <dbReference type="NCBI Taxonomy" id="4540"/>
    <lineage>
        <taxon>Eukaryota</taxon>
        <taxon>Viridiplantae</taxon>
        <taxon>Streptophyta</taxon>
        <taxon>Embryophyta</taxon>
        <taxon>Tracheophyta</taxon>
        <taxon>Spermatophyta</taxon>
        <taxon>Magnoliopsida</taxon>
        <taxon>Liliopsida</taxon>
        <taxon>Poales</taxon>
        <taxon>Poaceae</taxon>
        <taxon>PACMAD clade</taxon>
        <taxon>Panicoideae</taxon>
        <taxon>Panicodae</taxon>
        <taxon>Paniceae</taxon>
        <taxon>Panicinae</taxon>
        <taxon>Panicum</taxon>
        <taxon>Panicum sect. Panicum</taxon>
    </lineage>
</organism>
<dbReference type="EMBL" id="PQIB02000009">
    <property type="protein sequence ID" value="RLM97776.1"/>
    <property type="molecule type" value="Genomic_DNA"/>
</dbReference>
<name>A0A3L6R4H2_PANMI</name>
<dbReference type="SMART" id="SM00129">
    <property type="entry name" value="KISc"/>
    <property type="match status" value="1"/>
</dbReference>
<dbReference type="InterPro" id="IPR027417">
    <property type="entry name" value="P-loop_NTPase"/>
</dbReference>
<dbReference type="PRINTS" id="PR00380">
    <property type="entry name" value="KINESINHEAVY"/>
</dbReference>
<dbReference type="InterPro" id="IPR036961">
    <property type="entry name" value="Kinesin_motor_dom_sf"/>
</dbReference>
<dbReference type="SUPFAM" id="SSF52540">
    <property type="entry name" value="P-loop containing nucleoside triphosphate hydrolases"/>
    <property type="match status" value="1"/>
</dbReference>
<evidence type="ECO:0000256" key="3">
    <source>
        <dbReference type="ARBA" id="ARBA00023175"/>
    </source>
</evidence>
<keyword evidence="4" id="KW-0547">Nucleotide-binding</keyword>
<dbReference type="Proteomes" id="UP000275267">
    <property type="component" value="Unassembled WGS sequence"/>
</dbReference>
<dbReference type="PROSITE" id="PS50067">
    <property type="entry name" value="KINESIN_MOTOR_2"/>
    <property type="match status" value="1"/>
</dbReference>
<evidence type="ECO:0000256" key="4">
    <source>
        <dbReference type="PROSITE-ProRule" id="PRU00283"/>
    </source>
</evidence>
<dbReference type="STRING" id="4540.A0A3L6R4H2"/>
<reference evidence="9" key="1">
    <citation type="journal article" date="2019" name="Nat. Commun.">
        <title>The genome of broomcorn millet.</title>
        <authorList>
            <person name="Zou C."/>
            <person name="Miki D."/>
            <person name="Li D."/>
            <person name="Tang Q."/>
            <person name="Xiao L."/>
            <person name="Rajput S."/>
            <person name="Deng P."/>
            <person name="Jia W."/>
            <person name="Huang R."/>
            <person name="Zhang M."/>
            <person name="Sun Y."/>
            <person name="Hu J."/>
            <person name="Fu X."/>
            <person name="Schnable P.S."/>
            <person name="Li F."/>
            <person name="Zhang H."/>
            <person name="Feng B."/>
            <person name="Zhu X."/>
            <person name="Liu R."/>
            <person name="Schnable J.C."/>
            <person name="Zhu J.-K."/>
            <person name="Zhang H."/>
        </authorList>
    </citation>
    <scope>NUCLEOTIDE SEQUENCE [LARGE SCALE GENOMIC DNA]</scope>
</reference>
<feature type="chain" id="PRO_5018235012" description="Kinesin motor domain-containing protein" evidence="6">
    <location>
        <begin position="18"/>
        <end position="349"/>
    </location>
</feature>
<dbReference type="PANTHER" id="PTHR47968">
    <property type="entry name" value="CENTROMERE PROTEIN E"/>
    <property type="match status" value="1"/>
</dbReference>
<dbReference type="AlphaFoldDB" id="A0A3L6R4H2"/>
<keyword evidence="1" id="KW-0493">Microtubule</keyword>
<dbReference type="GO" id="GO:0005524">
    <property type="term" value="F:ATP binding"/>
    <property type="evidence" value="ECO:0007669"/>
    <property type="project" value="UniProtKB-UniRule"/>
</dbReference>
<dbReference type="InterPro" id="IPR027640">
    <property type="entry name" value="Kinesin-like_fam"/>
</dbReference>
<dbReference type="GO" id="GO:0007018">
    <property type="term" value="P:microtubule-based movement"/>
    <property type="evidence" value="ECO:0007669"/>
    <property type="project" value="InterPro"/>
</dbReference>
<evidence type="ECO:0000256" key="6">
    <source>
        <dbReference type="SAM" id="SignalP"/>
    </source>
</evidence>
<dbReference type="OrthoDB" id="782632at2759"/>
<feature type="signal peptide" evidence="6">
    <location>
        <begin position="1"/>
        <end position="17"/>
    </location>
</feature>
<evidence type="ECO:0000259" key="7">
    <source>
        <dbReference type="PROSITE" id="PS50067"/>
    </source>
</evidence>
<accession>A0A3L6R4H2</accession>
<dbReference type="Gene3D" id="3.40.850.10">
    <property type="entry name" value="Kinesin motor domain"/>
    <property type="match status" value="2"/>
</dbReference>
<evidence type="ECO:0000256" key="1">
    <source>
        <dbReference type="ARBA" id="ARBA00022701"/>
    </source>
</evidence>
<feature type="coiled-coil region" evidence="5">
    <location>
        <begin position="264"/>
        <end position="327"/>
    </location>
</feature>
<keyword evidence="6" id="KW-0732">Signal</keyword>
<evidence type="ECO:0000256" key="5">
    <source>
        <dbReference type="SAM" id="Coils"/>
    </source>
</evidence>